<evidence type="ECO:0000256" key="2">
    <source>
        <dbReference type="ARBA" id="ARBA00022840"/>
    </source>
</evidence>
<dbReference type="InterPro" id="IPR027417">
    <property type="entry name" value="P-loop_NTPase"/>
</dbReference>
<dbReference type="Gene3D" id="3.40.50.300">
    <property type="entry name" value="P-loop containing nucleotide triphosphate hydrolases"/>
    <property type="match status" value="1"/>
</dbReference>
<feature type="compositionally biased region" description="Basic and acidic residues" evidence="3">
    <location>
        <begin position="258"/>
        <end position="268"/>
    </location>
</feature>
<feature type="domain" description="ABC transporter" evidence="4">
    <location>
        <begin position="8"/>
        <end position="249"/>
    </location>
</feature>
<evidence type="ECO:0000256" key="3">
    <source>
        <dbReference type="SAM" id="MobiDB-lite"/>
    </source>
</evidence>
<keyword evidence="1" id="KW-0547">Nucleotide-binding</keyword>
<dbReference type="InterPro" id="IPR003439">
    <property type="entry name" value="ABC_transporter-like_ATP-bd"/>
</dbReference>
<evidence type="ECO:0000256" key="1">
    <source>
        <dbReference type="ARBA" id="ARBA00022741"/>
    </source>
</evidence>
<accession>A0A202E3Z7</accession>
<dbReference type="InterPro" id="IPR017871">
    <property type="entry name" value="ABC_transporter-like_CS"/>
</dbReference>
<dbReference type="OrthoDB" id="18209at2157"/>
<reference evidence="5 6" key="1">
    <citation type="submission" date="2017-02" db="EMBL/GenBank/DDBJ databases">
        <title>Natronthermophilus aegyptiacus gen. nov.,sp. nov., an aerobic, extremely halophilic alkalithermophilic archaeon isolated from the athalassohaline Wadi An Natrun, Egypt.</title>
        <authorList>
            <person name="Zhao B."/>
        </authorList>
    </citation>
    <scope>NUCLEOTIDE SEQUENCE [LARGE SCALE GENOMIC DNA]</scope>
    <source>
        <strain evidence="5 6">CGMCC 1.3597</strain>
    </source>
</reference>
<protein>
    <submittedName>
        <fullName evidence="5">Monosaccharide-transporting ATPase</fullName>
    </submittedName>
</protein>
<keyword evidence="2" id="KW-0067">ATP-binding</keyword>
<evidence type="ECO:0000313" key="6">
    <source>
        <dbReference type="Proteomes" id="UP000196084"/>
    </source>
</evidence>
<feature type="region of interest" description="Disordered" evidence="3">
    <location>
        <begin position="247"/>
        <end position="268"/>
    </location>
</feature>
<comment type="caution">
    <text evidence="5">The sequence shown here is derived from an EMBL/GenBank/DDBJ whole genome shotgun (WGS) entry which is preliminary data.</text>
</comment>
<dbReference type="SUPFAM" id="SSF52540">
    <property type="entry name" value="P-loop containing nucleoside triphosphate hydrolases"/>
    <property type="match status" value="1"/>
</dbReference>
<dbReference type="PANTHER" id="PTHR43790:SF8">
    <property type="entry name" value="SUGAR ABC TRANSPORTER ATP-BINDING PROTEIN"/>
    <property type="match status" value="1"/>
</dbReference>
<name>A0A202E3Z7_9EURY</name>
<dbReference type="RefSeq" id="WP_087715405.1">
    <property type="nucleotide sequence ID" value="NZ_MWPH01000004.1"/>
</dbReference>
<sequence>MSSNSPVIRTKGLTKEFGTITAVNNVDFSAEEGEIMAIVGDNGAGKSTLIKMLCGVLEPTAGEIFVRGESVSFDDYNDARQMGIGTVYQDLALTHSQTVASNVFLGNEPTRDGIAGRFGLVDKERMNREAAEALEKVKIPVDPNSQVRNLSGGQQQAVAIARALQFNPDILIMDEPTSALSIEGVRNVLNVVNTLRQEGISIILISHNIEEVLGIADRISVLHQGELMGVLDAKTSDREDIVLKMMGGKESSQAAPLEDIRDDGRSTA</sequence>
<dbReference type="InterPro" id="IPR050107">
    <property type="entry name" value="ABC_carbohydrate_import_ATPase"/>
</dbReference>
<dbReference type="SMART" id="SM00382">
    <property type="entry name" value="AAA"/>
    <property type="match status" value="1"/>
</dbReference>
<dbReference type="PROSITE" id="PS00211">
    <property type="entry name" value="ABC_TRANSPORTER_1"/>
    <property type="match status" value="1"/>
</dbReference>
<gene>
    <name evidence="5" type="ORF">B2G88_16450</name>
</gene>
<dbReference type="Pfam" id="PF00005">
    <property type="entry name" value="ABC_tran"/>
    <property type="match status" value="1"/>
</dbReference>
<dbReference type="AlphaFoldDB" id="A0A202E3Z7"/>
<dbReference type="Proteomes" id="UP000196084">
    <property type="component" value="Unassembled WGS sequence"/>
</dbReference>
<dbReference type="GO" id="GO:0016887">
    <property type="term" value="F:ATP hydrolysis activity"/>
    <property type="evidence" value="ECO:0007669"/>
    <property type="project" value="InterPro"/>
</dbReference>
<dbReference type="PANTHER" id="PTHR43790">
    <property type="entry name" value="CARBOHYDRATE TRANSPORT ATP-BINDING PROTEIN MG119-RELATED"/>
    <property type="match status" value="1"/>
</dbReference>
<dbReference type="EMBL" id="MWPH01000004">
    <property type="protein sequence ID" value="OVE83013.1"/>
    <property type="molecule type" value="Genomic_DNA"/>
</dbReference>
<dbReference type="GO" id="GO:0005524">
    <property type="term" value="F:ATP binding"/>
    <property type="evidence" value="ECO:0007669"/>
    <property type="project" value="UniProtKB-KW"/>
</dbReference>
<proteinExistence type="predicted"/>
<dbReference type="InterPro" id="IPR003593">
    <property type="entry name" value="AAA+_ATPase"/>
</dbReference>
<organism evidence="5 6">
    <name type="scientific">Natronolimnobius baerhuensis</name>
    <dbReference type="NCBI Taxonomy" id="253108"/>
    <lineage>
        <taxon>Archaea</taxon>
        <taxon>Methanobacteriati</taxon>
        <taxon>Methanobacteriota</taxon>
        <taxon>Stenosarchaea group</taxon>
        <taxon>Halobacteria</taxon>
        <taxon>Halobacteriales</taxon>
        <taxon>Natrialbaceae</taxon>
        <taxon>Natronolimnobius</taxon>
    </lineage>
</organism>
<dbReference type="PROSITE" id="PS50893">
    <property type="entry name" value="ABC_TRANSPORTER_2"/>
    <property type="match status" value="1"/>
</dbReference>
<evidence type="ECO:0000259" key="4">
    <source>
        <dbReference type="PROSITE" id="PS50893"/>
    </source>
</evidence>
<keyword evidence="6" id="KW-1185">Reference proteome</keyword>
<evidence type="ECO:0000313" key="5">
    <source>
        <dbReference type="EMBL" id="OVE83013.1"/>
    </source>
</evidence>
<dbReference type="CDD" id="cd03216">
    <property type="entry name" value="ABC_Carb_Monos_I"/>
    <property type="match status" value="1"/>
</dbReference>